<evidence type="ECO:0000313" key="3">
    <source>
        <dbReference type="Proteomes" id="UP000183794"/>
    </source>
</evidence>
<reference evidence="2 3" key="1">
    <citation type="submission" date="2016-11" db="EMBL/GenBank/DDBJ databases">
        <authorList>
            <person name="Jaros S."/>
            <person name="Januszkiewicz K."/>
            <person name="Wedrychowicz H."/>
        </authorList>
    </citation>
    <scope>NUCLEOTIDE SEQUENCE [LARGE SCALE GENOMIC DNA]</scope>
    <source>
        <strain evidence="2">NVI 5450</strain>
    </source>
</reference>
<proteinExistence type="predicted"/>
<keyword evidence="1" id="KW-1133">Transmembrane helix</keyword>
<evidence type="ECO:0000313" key="2">
    <source>
        <dbReference type="EMBL" id="SGZ03672.1"/>
    </source>
</evidence>
<dbReference type="OrthoDB" id="5588979at2"/>
<sequence>MKAITVHRPTLKIMWKLLVFALFPLTLWLYSVIGDVPFTTIDSGVNYHKWIIFFIYLGCLAVWFYFDRALAHSSFFRS</sequence>
<organism evidence="2 3">
    <name type="scientific">Moritella viscosa</name>
    <dbReference type="NCBI Taxonomy" id="80854"/>
    <lineage>
        <taxon>Bacteria</taxon>
        <taxon>Pseudomonadati</taxon>
        <taxon>Pseudomonadota</taxon>
        <taxon>Gammaproteobacteria</taxon>
        <taxon>Alteromonadales</taxon>
        <taxon>Moritellaceae</taxon>
        <taxon>Moritella</taxon>
    </lineage>
</organism>
<name>A0A1L0BJK1_9GAMM</name>
<dbReference type="AlphaFoldDB" id="A0A1L0BJK1"/>
<dbReference type="EMBL" id="FPLD01000069">
    <property type="protein sequence ID" value="SGZ03672.1"/>
    <property type="molecule type" value="Genomic_DNA"/>
</dbReference>
<keyword evidence="1" id="KW-0472">Membrane</keyword>
<protein>
    <submittedName>
        <fullName evidence="2">Uncharacterized protein</fullName>
    </submittedName>
</protein>
<feature type="transmembrane region" description="Helical" evidence="1">
    <location>
        <begin position="50"/>
        <end position="66"/>
    </location>
</feature>
<evidence type="ECO:0000256" key="1">
    <source>
        <dbReference type="SAM" id="Phobius"/>
    </source>
</evidence>
<accession>A0A1L0BJK1</accession>
<dbReference type="RefSeq" id="WP_075477603.1">
    <property type="nucleotide sequence ID" value="NZ_CAWRBC010000156.1"/>
</dbReference>
<dbReference type="Proteomes" id="UP000183794">
    <property type="component" value="Unassembled WGS sequence"/>
</dbReference>
<keyword evidence="1" id="KW-0812">Transmembrane</keyword>
<gene>
    <name evidence="2" type="ORF">NVI5450_2687</name>
</gene>